<keyword evidence="1 2" id="KW-0690">Ribosome biogenesis</keyword>
<evidence type="ECO:0000313" key="4">
    <source>
        <dbReference type="Proteomes" id="UP000593594"/>
    </source>
</evidence>
<dbReference type="Proteomes" id="UP000593594">
    <property type="component" value="Chromosome"/>
</dbReference>
<dbReference type="InterPro" id="IPR015946">
    <property type="entry name" value="KH_dom-like_a/b"/>
</dbReference>
<dbReference type="KEGG" id="kmn:HW532_12485"/>
<dbReference type="SUPFAM" id="SSF89919">
    <property type="entry name" value="Ribosome-binding factor A, RbfA"/>
    <property type="match status" value="1"/>
</dbReference>
<dbReference type="Pfam" id="PF02033">
    <property type="entry name" value="RBFA"/>
    <property type="match status" value="1"/>
</dbReference>
<dbReference type="InterPro" id="IPR023799">
    <property type="entry name" value="RbfA_dom_sf"/>
</dbReference>
<keyword evidence="4" id="KW-1185">Reference proteome</keyword>
<dbReference type="AlphaFoldDB" id="A0A7S8HCB2"/>
<dbReference type="GO" id="GO:0030490">
    <property type="term" value="P:maturation of SSU-rRNA"/>
    <property type="evidence" value="ECO:0007669"/>
    <property type="project" value="UniProtKB-UniRule"/>
</dbReference>
<evidence type="ECO:0000256" key="2">
    <source>
        <dbReference type="HAMAP-Rule" id="MF_00003"/>
    </source>
</evidence>
<comment type="similarity">
    <text evidence="2">Belongs to the RbfA family.</text>
</comment>
<comment type="subcellular location">
    <subcellularLocation>
        <location evidence="2">Cytoplasm</location>
    </subcellularLocation>
</comment>
<dbReference type="HAMAP" id="MF_00003">
    <property type="entry name" value="RbfA"/>
    <property type="match status" value="1"/>
</dbReference>
<dbReference type="NCBIfam" id="NF001802">
    <property type="entry name" value="PRK00521.2-5"/>
    <property type="match status" value="1"/>
</dbReference>
<evidence type="ECO:0000313" key="3">
    <source>
        <dbReference type="EMBL" id="QPC43441.1"/>
    </source>
</evidence>
<dbReference type="EMBL" id="CP058214">
    <property type="protein sequence ID" value="QPC43441.1"/>
    <property type="molecule type" value="Genomic_DNA"/>
</dbReference>
<dbReference type="Gene3D" id="3.30.300.20">
    <property type="match status" value="1"/>
</dbReference>
<sequence length="129" mass="14446">MRQAKAPSQRQLRVGELIRHALADILNRGEVSDPDLDGRAITVLEVAMTPDLKHATAYVRPLVDADSEAVMAGLDRSRKRFRSALAPKVRLKFLPDLRFRRDTSLDYARKVDAILARPDVARDLDAGED</sequence>
<dbReference type="NCBIfam" id="TIGR00082">
    <property type="entry name" value="rbfA"/>
    <property type="match status" value="1"/>
</dbReference>
<comment type="function">
    <text evidence="2">One of several proteins that assist in the late maturation steps of the functional core of the 30S ribosomal subunit. Associates with free 30S ribosomal subunits (but not with 30S subunits that are part of 70S ribosomes or polysomes). Required for efficient processing of 16S rRNA. May interact with the 5'-terminal helix region of 16S rRNA.</text>
</comment>
<dbReference type="PANTHER" id="PTHR33515">
    <property type="entry name" value="RIBOSOME-BINDING FACTOR A, CHLOROPLASTIC-RELATED"/>
    <property type="match status" value="1"/>
</dbReference>
<dbReference type="PANTHER" id="PTHR33515:SF1">
    <property type="entry name" value="RIBOSOME-BINDING FACTOR A, CHLOROPLASTIC-RELATED"/>
    <property type="match status" value="1"/>
</dbReference>
<proteinExistence type="inferred from homology"/>
<reference evidence="3 4" key="1">
    <citation type="submission" date="2020-06" db="EMBL/GenBank/DDBJ databases">
        <title>Genome sequence of 2 isolates from Red Sea Mangroves.</title>
        <authorList>
            <person name="Sefrji F."/>
            <person name="Michoud G."/>
            <person name="Merlino G."/>
            <person name="Daffonchio D."/>
        </authorList>
    </citation>
    <scope>NUCLEOTIDE SEQUENCE [LARGE SCALE GENOMIC DNA]</scope>
    <source>
        <strain evidence="3 4">R1DC25</strain>
    </source>
</reference>
<dbReference type="GO" id="GO:0005829">
    <property type="term" value="C:cytosol"/>
    <property type="evidence" value="ECO:0007669"/>
    <property type="project" value="TreeGrafter"/>
</dbReference>
<name>A0A7S8HCB2_9HYPH</name>
<keyword evidence="2" id="KW-0963">Cytoplasm</keyword>
<dbReference type="InterPro" id="IPR000238">
    <property type="entry name" value="RbfA"/>
</dbReference>
<accession>A0A7S8HCB2</accession>
<organism evidence="3 4">
    <name type="scientific">Kaustia mangrovi</name>
    <dbReference type="NCBI Taxonomy" id="2593653"/>
    <lineage>
        <taxon>Bacteria</taxon>
        <taxon>Pseudomonadati</taxon>
        <taxon>Pseudomonadota</taxon>
        <taxon>Alphaproteobacteria</taxon>
        <taxon>Hyphomicrobiales</taxon>
        <taxon>Parvibaculaceae</taxon>
        <taxon>Kaustia</taxon>
    </lineage>
</organism>
<protein>
    <recommendedName>
        <fullName evidence="2">Ribosome-binding factor A</fullName>
    </recommendedName>
</protein>
<comment type="subunit">
    <text evidence="2">Monomer. Binds 30S ribosomal subunits, but not 50S ribosomal subunits or 70S ribosomes.</text>
</comment>
<dbReference type="RefSeq" id="WP_213160803.1">
    <property type="nucleotide sequence ID" value="NZ_CP058214.1"/>
</dbReference>
<evidence type="ECO:0000256" key="1">
    <source>
        <dbReference type="ARBA" id="ARBA00022517"/>
    </source>
</evidence>
<gene>
    <name evidence="2 3" type="primary">rbfA</name>
    <name evidence="3" type="ORF">HW532_12485</name>
</gene>
<dbReference type="GO" id="GO:0043024">
    <property type="term" value="F:ribosomal small subunit binding"/>
    <property type="evidence" value="ECO:0007669"/>
    <property type="project" value="TreeGrafter"/>
</dbReference>